<evidence type="ECO:0000256" key="1">
    <source>
        <dbReference type="SAM" id="Phobius"/>
    </source>
</evidence>
<feature type="transmembrane region" description="Helical" evidence="1">
    <location>
        <begin position="55"/>
        <end position="78"/>
    </location>
</feature>
<dbReference type="Proteomes" id="UP000092498">
    <property type="component" value="Chromosome"/>
</dbReference>
<gene>
    <name evidence="2" type="ORF">ATE48_09905</name>
</gene>
<dbReference type="InParanoid" id="A0A1B1AI17"/>
<name>A0A1B1AI17_9PROT</name>
<keyword evidence="3" id="KW-1185">Reference proteome</keyword>
<proteinExistence type="predicted"/>
<dbReference type="STRING" id="1759059.ATE48_09905"/>
<protein>
    <submittedName>
        <fullName evidence="2">Uncharacterized protein</fullName>
    </submittedName>
</protein>
<feature type="transmembrane region" description="Helical" evidence="1">
    <location>
        <begin position="20"/>
        <end position="43"/>
    </location>
</feature>
<organism evidence="2 3">
    <name type="scientific">Candidatus Viadribacter manganicus</name>
    <dbReference type="NCBI Taxonomy" id="1759059"/>
    <lineage>
        <taxon>Bacteria</taxon>
        <taxon>Pseudomonadati</taxon>
        <taxon>Pseudomonadota</taxon>
        <taxon>Alphaproteobacteria</taxon>
        <taxon>Hyphomonadales</taxon>
        <taxon>Hyphomonadaceae</taxon>
        <taxon>Candidatus Viadribacter</taxon>
    </lineage>
</organism>
<dbReference type="EMBL" id="CP013244">
    <property type="protein sequence ID" value="ANP46209.1"/>
    <property type="molecule type" value="Genomic_DNA"/>
</dbReference>
<reference evidence="2 3" key="1">
    <citation type="submission" date="2015-11" db="EMBL/GenBank/DDBJ databases">
        <title>Whole-Genome Sequence of Candidatus Oderbacter manganicum from the National Park Lower Oder Valley, Germany.</title>
        <authorList>
            <person name="Braun B."/>
            <person name="Liere K."/>
            <person name="Szewzyk U."/>
        </authorList>
    </citation>
    <scope>NUCLEOTIDE SEQUENCE [LARGE SCALE GENOMIC DNA]</scope>
    <source>
        <strain evidence="2 3">OTSz_A_272</strain>
    </source>
</reference>
<keyword evidence="1" id="KW-0812">Transmembrane</keyword>
<sequence length="123" mass="13388">MPGHYIVVATTGFFAVLRLAALRTVFFATFFAGFLAAAFFVVLRAAALRTDFFATFFAGFLAAAFLTFLAIVISSFGLSLRLVGRELFDSPKIFLQQFGLQVVSASPHAHFSARALFLFAMTA</sequence>
<keyword evidence="1" id="KW-1133">Transmembrane helix</keyword>
<evidence type="ECO:0000313" key="2">
    <source>
        <dbReference type="EMBL" id="ANP46209.1"/>
    </source>
</evidence>
<dbReference type="KEGG" id="cbot:ATE48_09905"/>
<dbReference type="AlphaFoldDB" id="A0A1B1AI17"/>
<keyword evidence="1" id="KW-0472">Membrane</keyword>
<evidence type="ECO:0000313" key="3">
    <source>
        <dbReference type="Proteomes" id="UP000092498"/>
    </source>
</evidence>
<accession>A0A1B1AI17</accession>